<keyword evidence="5" id="KW-1133">Transmembrane helix</keyword>
<evidence type="ECO:0000256" key="5">
    <source>
        <dbReference type="SAM" id="Phobius"/>
    </source>
</evidence>
<evidence type="ECO:0000259" key="6">
    <source>
        <dbReference type="PROSITE" id="PS50042"/>
    </source>
</evidence>
<name>A0AAV4VJC9_9ARAC</name>
<feature type="transmembrane region" description="Helical" evidence="5">
    <location>
        <begin position="374"/>
        <end position="399"/>
    </location>
</feature>
<dbReference type="Proteomes" id="UP001054837">
    <property type="component" value="Unassembled WGS sequence"/>
</dbReference>
<keyword evidence="8" id="KW-1185">Reference proteome</keyword>
<keyword evidence="5" id="KW-0812">Transmembrane</keyword>
<dbReference type="EMBL" id="BPLQ01013136">
    <property type="protein sequence ID" value="GIY70153.1"/>
    <property type="molecule type" value="Genomic_DNA"/>
</dbReference>
<dbReference type="PANTHER" id="PTHR10110">
    <property type="entry name" value="SODIUM/HYDROGEN EXCHANGER"/>
    <property type="match status" value="1"/>
</dbReference>
<dbReference type="GO" id="GO:0051453">
    <property type="term" value="P:regulation of intracellular pH"/>
    <property type="evidence" value="ECO:0007669"/>
    <property type="project" value="TreeGrafter"/>
</dbReference>
<dbReference type="InterPro" id="IPR014710">
    <property type="entry name" value="RmlC-like_jellyroll"/>
</dbReference>
<evidence type="ECO:0000256" key="2">
    <source>
        <dbReference type="ARBA" id="ARBA00022448"/>
    </source>
</evidence>
<comment type="subcellular location">
    <subcellularLocation>
        <location evidence="1">Cell membrane</location>
        <topology evidence="1">Multi-pass membrane protein</topology>
    </subcellularLocation>
</comment>
<protein>
    <recommendedName>
        <fullName evidence="6">Cyclic nucleotide-binding domain-containing protein</fullName>
    </recommendedName>
</protein>
<feature type="transmembrane region" description="Helical" evidence="5">
    <location>
        <begin position="35"/>
        <end position="59"/>
    </location>
</feature>
<dbReference type="InterPro" id="IPR000595">
    <property type="entry name" value="cNMP-bd_dom"/>
</dbReference>
<dbReference type="PANTHER" id="PTHR10110:SF86">
    <property type="entry name" value="SODIUM_HYDROGEN EXCHANGER 7"/>
    <property type="match status" value="1"/>
</dbReference>
<feature type="transmembrane region" description="Helical" evidence="5">
    <location>
        <begin position="339"/>
        <end position="362"/>
    </location>
</feature>
<reference evidence="7 8" key="1">
    <citation type="submission" date="2021-06" db="EMBL/GenBank/DDBJ databases">
        <title>Caerostris darwini draft genome.</title>
        <authorList>
            <person name="Kono N."/>
            <person name="Arakawa K."/>
        </authorList>
    </citation>
    <scope>NUCLEOTIDE SEQUENCE [LARGE SCALE GENOMIC DNA]</scope>
</reference>
<evidence type="ECO:0000256" key="3">
    <source>
        <dbReference type="ARBA" id="ARBA00022475"/>
    </source>
</evidence>
<dbReference type="GO" id="GO:0098719">
    <property type="term" value="P:sodium ion import across plasma membrane"/>
    <property type="evidence" value="ECO:0007669"/>
    <property type="project" value="TreeGrafter"/>
</dbReference>
<dbReference type="GO" id="GO:0005886">
    <property type="term" value="C:plasma membrane"/>
    <property type="evidence" value="ECO:0007669"/>
    <property type="project" value="UniProtKB-SubCell"/>
</dbReference>
<dbReference type="AlphaFoldDB" id="A0AAV4VJC9"/>
<feature type="transmembrane region" description="Helical" evidence="5">
    <location>
        <begin position="7"/>
        <end position="29"/>
    </location>
</feature>
<comment type="caution">
    <text evidence="7">The sequence shown here is derived from an EMBL/GenBank/DDBJ whole genome shotgun (WGS) entry which is preliminary data.</text>
</comment>
<evidence type="ECO:0000256" key="1">
    <source>
        <dbReference type="ARBA" id="ARBA00004651"/>
    </source>
</evidence>
<evidence type="ECO:0000313" key="8">
    <source>
        <dbReference type="Proteomes" id="UP001054837"/>
    </source>
</evidence>
<evidence type="ECO:0000313" key="7">
    <source>
        <dbReference type="EMBL" id="GIY70153.1"/>
    </source>
</evidence>
<dbReference type="GO" id="GO:0015385">
    <property type="term" value="F:sodium:proton antiporter activity"/>
    <property type="evidence" value="ECO:0007669"/>
    <property type="project" value="InterPro"/>
</dbReference>
<accession>A0AAV4VJC9</accession>
<feature type="domain" description="Cyclic nucleotide-binding" evidence="6">
    <location>
        <begin position="563"/>
        <end position="607"/>
    </location>
</feature>
<feature type="non-terminal residue" evidence="7">
    <location>
        <position position="1"/>
    </location>
</feature>
<dbReference type="InterPro" id="IPR018422">
    <property type="entry name" value="Cation/H_exchanger_CPA1"/>
</dbReference>
<dbReference type="InterPro" id="IPR018490">
    <property type="entry name" value="cNMP-bd_dom_sf"/>
</dbReference>
<keyword evidence="4" id="KW-0406">Ion transport</keyword>
<sequence length="812" mass="93791">DLRLLAVYANTLIFVIVGILITVHLSTGYEAKDTLLVFVTYIFLTFLRGIMIAIFYPILKRTGYGLTWKESIILSWGGLRGAVGLALALMFALNPKVDKSETANKVLVQVAGVIILTLIINANTIKLVMKLIRFKDITLVHRLSMGNAIACVTEIREKSLRICKSDWKYRRADWIWLLQKTKIIDPYKGGLYGDDPKMGSLFIPYGTCDDCMSSLLPYSPSMEEMNDLNEAARKKILRAMKGFFWKQFRNGLIQRRTLKFLSVAVDNASDIQYKYLKTEDVSSKFVALKKINHCLERSILRLLARIKLKESSFDREMHELRSAHRSGFRKFCSHFYFSWWLEPLTFIVIILNIIQVILDIYFVIHLDKKEFMEIIRIPCALFSLFYVLEISIKIITLGLQRYLKTLMRMCSTELYYAYDISRGFLFANEVIVKKIDAIVDFGPCVHVPLSICRENITEMFDYLAEFEQEFPAVSFALKSNRAARQILNRLKRVLERCSERSLVLREDMELLKTILFKMTKKVVYAPRFRPVISDSSKILEECVWIKYAGASNIILENHTICSYTNGEVIVNAGNNHQFVYIIASGIVKVLYYKTKSKISLYEMYNELPNTDTFLIFDSTANVDIWEFLVPSQTLGLLGYLQKTKSVTTAICEKDCELIQVNYSVLKSAEEEYHLSYSMWRIAAIKVAVPILKQQTRYKDFTDQELRIRLQNAVLPSMVNVISWEVPPVIHDMVLVQGKAKDALTTTKFTGPSYIPNTYRKLIMLDDIKKRPLIVILLLPVEKCHVKPCKHWINLEEIEFFKMSKSHKTAHKT</sequence>
<organism evidence="7 8">
    <name type="scientific">Caerostris darwini</name>
    <dbReference type="NCBI Taxonomy" id="1538125"/>
    <lineage>
        <taxon>Eukaryota</taxon>
        <taxon>Metazoa</taxon>
        <taxon>Ecdysozoa</taxon>
        <taxon>Arthropoda</taxon>
        <taxon>Chelicerata</taxon>
        <taxon>Arachnida</taxon>
        <taxon>Araneae</taxon>
        <taxon>Araneomorphae</taxon>
        <taxon>Entelegynae</taxon>
        <taxon>Araneoidea</taxon>
        <taxon>Araneidae</taxon>
        <taxon>Caerostris</taxon>
    </lineage>
</organism>
<keyword evidence="2" id="KW-0813">Transport</keyword>
<feature type="transmembrane region" description="Helical" evidence="5">
    <location>
        <begin position="71"/>
        <end position="94"/>
    </location>
</feature>
<keyword evidence="3" id="KW-1003">Cell membrane</keyword>
<dbReference type="SUPFAM" id="SSF51206">
    <property type="entry name" value="cAMP-binding domain-like"/>
    <property type="match status" value="1"/>
</dbReference>
<feature type="transmembrane region" description="Helical" evidence="5">
    <location>
        <begin position="106"/>
        <end position="125"/>
    </location>
</feature>
<evidence type="ECO:0000256" key="4">
    <source>
        <dbReference type="ARBA" id="ARBA00023065"/>
    </source>
</evidence>
<gene>
    <name evidence="7" type="primary">NHX8</name>
    <name evidence="7" type="ORF">CDAR_176552</name>
</gene>
<dbReference type="PROSITE" id="PS50042">
    <property type="entry name" value="CNMP_BINDING_3"/>
    <property type="match status" value="1"/>
</dbReference>
<proteinExistence type="predicted"/>
<dbReference type="GO" id="GO:0015386">
    <property type="term" value="F:potassium:proton antiporter activity"/>
    <property type="evidence" value="ECO:0007669"/>
    <property type="project" value="TreeGrafter"/>
</dbReference>
<dbReference type="Gene3D" id="2.60.120.10">
    <property type="entry name" value="Jelly Rolls"/>
    <property type="match status" value="1"/>
</dbReference>
<keyword evidence="5" id="KW-0472">Membrane</keyword>